<evidence type="ECO:0000313" key="4">
    <source>
        <dbReference type="Proteomes" id="UP000242818"/>
    </source>
</evidence>
<dbReference type="AlphaFoldDB" id="A0A1C4BUB2"/>
<feature type="region of interest" description="Disordered" evidence="1">
    <location>
        <begin position="1"/>
        <end position="22"/>
    </location>
</feature>
<gene>
    <name evidence="3" type="ORF">GA0116948_103261</name>
</gene>
<keyword evidence="4" id="KW-1185">Reference proteome</keyword>
<dbReference type="STRING" id="1335309.GA0116948_103261"/>
<dbReference type="OrthoDB" id="981249at2"/>
<keyword evidence="2" id="KW-1133">Transmembrane helix</keyword>
<organism evidence="3 4">
    <name type="scientific">Chitinophaga costaii</name>
    <dbReference type="NCBI Taxonomy" id="1335309"/>
    <lineage>
        <taxon>Bacteria</taxon>
        <taxon>Pseudomonadati</taxon>
        <taxon>Bacteroidota</taxon>
        <taxon>Chitinophagia</taxon>
        <taxon>Chitinophagales</taxon>
        <taxon>Chitinophagaceae</taxon>
        <taxon>Chitinophaga</taxon>
    </lineage>
</organism>
<evidence type="ECO:0000313" key="3">
    <source>
        <dbReference type="EMBL" id="SCC10430.1"/>
    </source>
</evidence>
<dbReference type="RefSeq" id="WP_089710244.1">
    <property type="nucleotide sequence ID" value="NZ_FMAR01000003.1"/>
</dbReference>
<dbReference type="Pfam" id="PF19579">
    <property type="entry name" value="FtsL_2"/>
    <property type="match status" value="1"/>
</dbReference>
<keyword evidence="2" id="KW-0812">Transmembrane</keyword>
<feature type="compositionally biased region" description="Acidic residues" evidence="1">
    <location>
        <begin position="1"/>
        <end position="19"/>
    </location>
</feature>
<reference evidence="3 4" key="1">
    <citation type="submission" date="2016-08" db="EMBL/GenBank/DDBJ databases">
        <authorList>
            <person name="Seilhamer J.J."/>
        </authorList>
    </citation>
    <scope>NUCLEOTIDE SEQUENCE [LARGE SCALE GENOMIC DNA]</scope>
    <source>
        <strain evidence="3 4">A37T2</strain>
    </source>
</reference>
<dbReference type="Proteomes" id="UP000242818">
    <property type="component" value="Unassembled WGS sequence"/>
</dbReference>
<keyword evidence="2" id="KW-0472">Membrane</keyword>
<evidence type="ECO:0000256" key="2">
    <source>
        <dbReference type="SAM" id="Phobius"/>
    </source>
</evidence>
<feature type="transmembrane region" description="Helical" evidence="2">
    <location>
        <begin position="44"/>
        <end position="61"/>
    </location>
</feature>
<proteinExistence type="predicted"/>
<dbReference type="InterPro" id="IPR045755">
    <property type="entry name" value="FtsL-like"/>
</dbReference>
<evidence type="ECO:0008006" key="5">
    <source>
        <dbReference type="Google" id="ProtNLM"/>
    </source>
</evidence>
<evidence type="ECO:0000256" key="1">
    <source>
        <dbReference type="SAM" id="MobiDB-lite"/>
    </source>
</evidence>
<name>A0A1C4BUB2_9BACT</name>
<sequence>MQDEAFFDETEQEEVEDASADTADRKRAWRLRINYRFIVQHSPYILFLSGLALIYIANTHLTEKKIWRINKLDKEIKELKWEYISLKSELMFNSKMSEVGQKVSDQGLKPLITPPQKIEIEHK</sequence>
<protein>
    <recommendedName>
        <fullName evidence="5">Cell division protein FtsL</fullName>
    </recommendedName>
</protein>
<accession>A0A1C4BUB2</accession>
<dbReference type="EMBL" id="FMAR01000003">
    <property type="protein sequence ID" value="SCC10430.1"/>
    <property type="molecule type" value="Genomic_DNA"/>
</dbReference>